<evidence type="ECO:0000256" key="2">
    <source>
        <dbReference type="SAM" id="SignalP"/>
    </source>
</evidence>
<keyword evidence="3" id="KW-0378">Hydrolase</keyword>
<dbReference type="Pfam" id="PF03283">
    <property type="entry name" value="PAE"/>
    <property type="match status" value="1"/>
</dbReference>
<feature type="signal peptide" evidence="2">
    <location>
        <begin position="1"/>
        <end position="23"/>
    </location>
</feature>
<keyword evidence="4" id="KW-1185">Reference proteome</keyword>
<accession>A0ABY7H7F7</accession>
<organism evidence="3 4">
    <name type="scientific">Nannocystis punicea</name>
    <dbReference type="NCBI Taxonomy" id="2995304"/>
    <lineage>
        <taxon>Bacteria</taxon>
        <taxon>Pseudomonadati</taxon>
        <taxon>Myxococcota</taxon>
        <taxon>Polyangia</taxon>
        <taxon>Nannocystales</taxon>
        <taxon>Nannocystaceae</taxon>
        <taxon>Nannocystis</taxon>
    </lineage>
</organism>
<dbReference type="PANTHER" id="PTHR21562:SF83">
    <property type="entry name" value="PECTIN ACETYLESTERASE 4"/>
    <property type="match status" value="1"/>
</dbReference>
<reference evidence="3" key="1">
    <citation type="submission" date="2022-11" db="EMBL/GenBank/DDBJ databases">
        <title>Minimal conservation of predation-associated metabolite biosynthetic gene clusters underscores biosynthetic potential of Myxococcota including descriptions for ten novel species: Archangium lansinium sp. nov., Myxococcus landrumus sp. nov., Nannocystis bai.</title>
        <authorList>
            <person name="Ahearne A."/>
            <person name="Stevens C."/>
            <person name="Dowd S."/>
        </authorList>
    </citation>
    <scope>NUCLEOTIDE SEQUENCE</scope>
    <source>
        <strain evidence="3">Fl3</strain>
    </source>
</reference>
<dbReference type="GO" id="GO:0016787">
    <property type="term" value="F:hydrolase activity"/>
    <property type="evidence" value="ECO:0007669"/>
    <property type="project" value="UniProtKB-KW"/>
</dbReference>
<feature type="region of interest" description="Disordered" evidence="1">
    <location>
        <begin position="31"/>
        <end position="124"/>
    </location>
</feature>
<sequence length="435" mass="44910">MLTPVRHLLVAPLCVCVLLPACGDDGGNAGTDGDTAGTSEATSDGGSDGTATDDPTTGAGPTTDDGPTPTTGDPTTGDPTTSDPTDGTTDGATDGTTGDPPPSPWDGEPLPDAPPGEWTWVDFPDALCRDGSSTGIGVRRGTGDGLVIYFQGGGACFNALTCAQNPSSFDGGDFDGSNNGIFDPGPQNPVGDWTHIFVPYCTGDVHAGDRPDQMSEAGIQQFVGFRNVAAYLERIVPTFTGVGHVLVTGESAGGFGAAFNYDRIADAFPGSTVTLLDDSGPPLGFEVAPLCLQQKWSDLWGFDDTIPAGCQDCFPSQGGGIVNIGAYIAQKHADQHLALISSTGDSVIRFFFGFGADDCTALLPNTPQPAFEAALIDARDNYYNEPAGVWGTFFVDNSDQHTFLSSSLYTAKVGDTPLIDWVADLIAGHAVHVGP</sequence>
<feature type="compositionally biased region" description="Low complexity" evidence="1">
    <location>
        <begin position="31"/>
        <end position="98"/>
    </location>
</feature>
<dbReference type="InterPro" id="IPR004963">
    <property type="entry name" value="PAE/NOTUM"/>
</dbReference>
<protein>
    <submittedName>
        <fullName evidence="3">Pectin acetylesterase-family hydrolase</fullName>
    </submittedName>
</protein>
<evidence type="ECO:0000313" key="3">
    <source>
        <dbReference type="EMBL" id="WAS95012.1"/>
    </source>
</evidence>
<dbReference type="RefSeq" id="WP_269037344.1">
    <property type="nucleotide sequence ID" value="NZ_CP114040.1"/>
</dbReference>
<feature type="chain" id="PRO_5047509449" evidence="2">
    <location>
        <begin position="24"/>
        <end position="435"/>
    </location>
</feature>
<dbReference type="PANTHER" id="PTHR21562">
    <property type="entry name" value="NOTUM-RELATED"/>
    <property type="match status" value="1"/>
</dbReference>
<evidence type="ECO:0000256" key="1">
    <source>
        <dbReference type="SAM" id="MobiDB-lite"/>
    </source>
</evidence>
<dbReference type="EMBL" id="CP114040">
    <property type="protein sequence ID" value="WAS95012.1"/>
    <property type="molecule type" value="Genomic_DNA"/>
</dbReference>
<proteinExistence type="predicted"/>
<evidence type="ECO:0000313" key="4">
    <source>
        <dbReference type="Proteomes" id="UP001164459"/>
    </source>
</evidence>
<keyword evidence="2" id="KW-0732">Signal</keyword>
<name>A0ABY7H7F7_9BACT</name>
<gene>
    <name evidence="3" type="ORF">O0S08_02525</name>
</gene>
<dbReference type="Proteomes" id="UP001164459">
    <property type="component" value="Chromosome"/>
</dbReference>